<keyword evidence="2" id="KW-1185">Reference proteome</keyword>
<accession>C4IKK3</accession>
<proteinExistence type="predicted"/>
<protein>
    <submittedName>
        <fullName evidence="1">Uncharacterized protein</fullName>
    </submittedName>
</protein>
<dbReference type="STRING" id="1492.ATN24_14210"/>
<dbReference type="HOGENOM" id="CLU_1575766_0_0_9"/>
<dbReference type="AlphaFoldDB" id="C4IKK3"/>
<reference evidence="1 2" key="1">
    <citation type="submission" date="2009-08" db="EMBL/GenBank/DDBJ databases">
        <authorList>
            <person name="Shrivastava S."/>
            <person name="Brinkac L.B."/>
            <person name="Brown J.L."/>
            <person name="Bruce D.B."/>
            <person name="Detter C."/>
            <person name="Green L.D."/>
            <person name="Munk C.A."/>
            <person name="Rogers Y.C."/>
            <person name="Tapia R."/>
            <person name="Sims D.R."/>
            <person name="Smith L.A."/>
            <person name="Smith T.J."/>
            <person name="Sutton G."/>
            <person name="Brettin T."/>
        </authorList>
    </citation>
    <scope>NUCLEOTIDE SEQUENCE [LARGE SCALE GENOMIC DNA]</scope>
    <source>
        <strain evidence="2">E4 str. BoNT E BL5262</strain>
    </source>
</reference>
<evidence type="ECO:0000313" key="2">
    <source>
        <dbReference type="Proteomes" id="UP000003081"/>
    </source>
</evidence>
<sequence>MLTDTEERMLQYIQDHANANVRGKTFFRMTDVLEDAFLLTEDKAYEVFKNIMSRKNIGNSKYDIIDEYIDMLKKGYGSIKEQVDIFGGDRYSIVVSTAEKRIKSYEGGSFFDVLREVYNVSDSDLNELILKFLSFASSPGFSIKLDEEMYNKFLQSDLEELDKQYERFLNLNNN</sequence>
<name>C4IKK3_CLOBU</name>
<comment type="caution">
    <text evidence="1">The sequence shown here is derived from an EMBL/GenBank/DDBJ whole genome shotgun (WGS) entry which is preliminary data.</text>
</comment>
<evidence type="ECO:0000313" key="1">
    <source>
        <dbReference type="EMBL" id="EEP53878.1"/>
    </source>
</evidence>
<dbReference type="Proteomes" id="UP000003081">
    <property type="component" value="Unassembled WGS sequence"/>
</dbReference>
<dbReference type="EMBL" id="ACOM01000005">
    <property type="protein sequence ID" value="EEP53878.1"/>
    <property type="molecule type" value="Genomic_DNA"/>
</dbReference>
<gene>
    <name evidence="1" type="ORF">CLP_1123</name>
</gene>
<dbReference type="RefSeq" id="WP_003406930.1">
    <property type="nucleotide sequence ID" value="NZ_ACOM01000005.1"/>
</dbReference>
<organism evidence="1 2">
    <name type="scientific">Clostridium butyricum E4 str. BoNT E BL5262</name>
    <dbReference type="NCBI Taxonomy" id="632245"/>
    <lineage>
        <taxon>Bacteria</taxon>
        <taxon>Bacillati</taxon>
        <taxon>Bacillota</taxon>
        <taxon>Clostridia</taxon>
        <taxon>Eubacteriales</taxon>
        <taxon>Clostridiaceae</taxon>
        <taxon>Clostridium</taxon>
    </lineage>
</organism>
<dbReference type="eggNOG" id="ENOG5030G7C">
    <property type="taxonomic scope" value="Bacteria"/>
</dbReference>